<dbReference type="InterPro" id="IPR001789">
    <property type="entry name" value="Sig_transdc_resp-reg_receiver"/>
</dbReference>
<protein>
    <recommendedName>
        <fullName evidence="6">Response regulatory domain-containing protein</fullName>
    </recommendedName>
</protein>
<proteinExistence type="predicted"/>
<evidence type="ECO:0000256" key="1">
    <source>
        <dbReference type="ARBA" id="ARBA00022553"/>
    </source>
</evidence>
<dbReference type="SUPFAM" id="SSF52172">
    <property type="entry name" value="CheY-like"/>
    <property type="match status" value="1"/>
</dbReference>
<keyword evidence="8" id="KW-1185">Reference proteome</keyword>
<evidence type="ECO:0000259" key="6">
    <source>
        <dbReference type="PROSITE" id="PS50110"/>
    </source>
</evidence>
<dbReference type="Gene3D" id="6.10.250.690">
    <property type="match status" value="1"/>
</dbReference>
<evidence type="ECO:0000256" key="4">
    <source>
        <dbReference type="ARBA" id="ARBA00023163"/>
    </source>
</evidence>
<keyword evidence="4" id="KW-0804">Transcription</keyword>
<dbReference type="InterPro" id="IPR039420">
    <property type="entry name" value="WalR-like"/>
</dbReference>
<comment type="caution">
    <text evidence="5">Lacks conserved residue(s) required for the propagation of feature annotation.</text>
</comment>
<feature type="domain" description="Response regulatory" evidence="6">
    <location>
        <begin position="1"/>
        <end position="51"/>
    </location>
</feature>
<organism evidence="7 8">
    <name type="scientific">Paenibacillus segetis</name>
    <dbReference type="NCBI Taxonomy" id="1325360"/>
    <lineage>
        <taxon>Bacteria</taxon>
        <taxon>Bacillati</taxon>
        <taxon>Bacillota</taxon>
        <taxon>Bacilli</taxon>
        <taxon>Bacillales</taxon>
        <taxon>Paenibacillaceae</taxon>
        <taxon>Paenibacillus</taxon>
    </lineage>
</organism>
<dbReference type="PANTHER" id="PTHR48111">
    <property type="entry name" value="REGULATOR OF RPOS"/>
    <property type="match status" value="1"/>
</dbReference>
<dbReference type="PANTHER" id="PTHR48111:SF2">
    <property type="entry name" value="RESPONSE REGULATOR SAER"/>
    <property type="match status" value="1"/>
</dbReference>
<dbReference type="PROSITE" id="PS50110">
    <property type="entry name" value="RESPONSE_REGULATORY"/>
    <property type="match status" value="1"/>
</dbReference>
<accession>A0ABQ1Y6X4</accession>
<dbReference type="Proteomes" id="UP000659344">
    <property type="component" value="Unassembled WGS sequence"/>
</dbReference>
<keyword evidence="1" id="KW-0597">Phosphoprotein</keyword>
<comment type="caution">
    <text evidence="7">The sequence shown here is derived from an EMBL/GenBank/DDBJ whole genome shotgun (WGS) entry which is preliminary data.</text>
</comment>
<evidence type="ECO:0000313" key="8">
    <source>
        <dbReference type="Proteomes" id="UP000659344"/>
    </source>
</evidence>
<evidence type="ECO:0000256" key="5">
    <source>
        <dbReference type="PROSITE-ProRule" id="PRU00169"/>
    </source>
</evidence>
<evidence type="ECO:0000256" key="3">
    <source>
        <dbReference type="ARBA" id="ARBA00023125"/>
    </source>
</evidence>
<dbReference type="EMBL" id="BMFT01000001">
    <property type="protein sequence ID" value="GGH14961.1"/>
    <property type="molecule type" value="Genomic_DNA"/>
</dbReference>
<name>A0ABQ1Y6X4_9BACL</name>
<evidence type="ECO:0000313" key="7">
    <source>
        <dbReference type="EMBL" id="GGH14961.1"/>
    </source>
</evidence>
<gene>
    <name evidence="7" type="ORF">GCM10008013_08890</name>
</gene>
<reference evidence="8" key="1">
    <citation type="journal article" date="2019" name="Int. J. Syst. Evol. Microbiol.">
        <title>The Global Catalogue of Microorganisms (GCM) 10K type strain sequencing project: providing services to taxonomists for standard genome sequencing and annotation.</title>
        <authorList>
            <consortium name="The Broad Institute Genomics Platform"/>
            <consortium name="The Broad Institute Genome Sequencing Center for Infectious Disease"/>
            <person name="Wu L."/>
            <person name="Ma J."/>
        </authorList>
    </citation>
    <scope>NUCLEOTIDE SEQUENCE [LARGE SCALE GENOMIC DNA]</scope>
    <source>
        <strain evidence="8">CGMCC 1.12769</strain>
    </source>
</reference>
<sequence length="80" mass="9190">MYNHQKSCFILFLTAKVEDADKINGFRVGGDDYIVKPFSIEELGARVAAHLRREMRNQTKSKVIFAGDLVILRCCWDVLQ</sequence>
<keyword evidence="2" id="KW-0805">Transcription regulation</keyword>
<dbReference type="InterPro" id="IPR011006">
    <property type="entry name" value="CheY-like_superfamily"/>
</dbReference>
<keyword evidence="3" id="KW-0238">DNA-binding</keyword>
<evidence type="ECO:0000256" key="2">
    <source>
        <dbReference type="ARBA" id="ARBA00023015"/>
    </source>
</evidence>